<dbReference type="AlphaFoldDB" id="A0A9D4U7H9"/>
<evidence type="ECO:0000313" key="1">
    <source>
        <dbReference type="EMBL" id="KAI5062893.1"/>
    </source>
</evidence>
<dbReference type="EMBL" id="JABFUD020000021">
    <property type="protein sequence ID" value="KAI5062893.1"/>
    <property type="molecule type" value="Genomic_DNA"/>
</dbReference>
<comment type="caution">
    <text evidence="1">The sequence shown here is derived from an EMBL/GenBank/DDBJ whole genome shotgun (WGS) entry which is preliminary data.</text>
</comment>
<reference evidence="1" key="1">
    <citation type="submission" date="2021-01" db="EMBL/GenBank/DDBJ databases">
        <title>Adiantum capillus-veneris genome.</title>
        <authorList>
            <person name="Fang Y."/>
            <person name="Liao Q."/>
        </authorList>
    </citation>
    <scope>NUCLEOTIDE SEQUENCE</scope>
    <source>
        <strain evidence="1">H3</strain>
        <tissue evidence="1">Leaf</tissue>
    </source>
</reference>
<keyword evidence="2" id="KW-1185">Reference proteome</keyword>
<name>A0A9D4U7H9_ADICA</name>
<sequence>MNDYHLVHEEIRQIDGHIVNGEGVYGAVVASDEKGVAKQERAYACADRHGEEVGLCQAACGDVVAQKGDEEFGFEVDRDHSHVSWSKESVTTGLAGLGE</sequence>
<dbReference type="Proteomes" id="UP000886520">
    <property type="component" value="Chromosome 21"/>
</dbReference>
<protein>
    <submittedName>
        <fullName evidence="1">Uncharacterized protein</fullName>
    </submittedName>
</protein>
<proteinExistence type="predicted"/>
<gene>
    <name evidence="1" type="ORF">GOP47_0021440</name>
</gene>
<organism evidence="1 2">
    <name type="scientific">Adiantum capillus-veneris</name>
    <name type="common">Maidenhair fern</name>
    <dbReference type="NCBI Taxonomy" id="13818"/>
    <lineage>
        <taxon>Eukaryota</taxon>
        <taxon>Viridiplantae</taxon>
        <taxon>Streptophyta</taxon>
        <taxon>Embryophyta</taxon>
        <taxon>Tracheophyta</taxon>
        <taxon>Polypodiopsida</taxon>
        <taxon>Polypodiidae</taxon>
        <taxon>Polypodiales</taxon>
        <taxon>Pteridineae</taxon>
        <taxon>Pteridaceae</taxon>
        <taxon>Vittarioideae</taxon>
        <taxon>Adiantum</taxon>
    </lineage>
</organism>
<accession>A0A9D4U7H9</accession>
<evidence type="ECO:0000313" key="2">
    <source>
        <dbReference type="Proteomes" id="UP000886520"/>
    </source>
</evidence>